<dbReference type="AlphaFoldDB" id="A0A1H8JZ33"/>
<dbReference type="InterPro" id="IPR031709">
    <property type="entry name" value="PutAbiC"/>
</dbReference>
<feature type="coiled-coil region" evidence="1">
    <location>
        <begin position="63"/>
        <end position="90"/>
    </location>
</feature>
<reference evidence="3" key="2">
    <citation type="submission" date="2016-10" db="EMBL/GenBank/DDBJ databases">
        <authorList>
            <person name="de Groot N.N."/>
        </authorList>
    </citation>
    <scope>NUCLEOTIDE SEQUENCE [LARGE SCALE GENOMIC DNA]</scope>
    <source>
        <strain evidence="3">CCBAU85039</strain>
    </source>
</reference>
<evidence type="ECO:0000313" key="3">
    <source>
        <dbReference type="EMBL" id="SEH78506.1"/>
    </source>
</evidence>
<evidence type="ECO:0000256" key="2">
    <source>
        <dbReference type="SAM" id="Phobius"/>
    </source>
</evidence>
<keyword evidence="2" id="KW-1133">Transmembrane helix</keyword>
<gene>
    <name evidence="3" type="ORF">RTCCBAU85039_2340</name>
    <name evidence="4" type="ORF">SAMN05216228_1008118</name>
</gene>
<dbReference type="RefSeq" id="WP_167371558.1">
    <property type="nucleotide sequence ID" value="NZ_FNXB01000010.1"/>
</dbReference>
<feature type="transmembrane region" description="Helical" evidence="2">
    <location>
        <begin position="46"/>
        <end position="65"/>
    </location>
</feature>
<evidence type="ECO:0000256" key="1">
    <source>
        <dbReference type="SAM" id="Coils"/>
    </source>
</evidence>
<name>A0A1H8JZ33_9HYPH</name>
<dbReference type="Pfam" id="PF16872">
    <property type="entry name" value="putAbiC"/>
    <property type="match status" value="1"/>
</dbReference>
<evidence type="ECO:0000313" key="5">
    <source>
        <dbReference type="Proteomes" id="UP000183063"/>
    </source>
</evidence>
<keyword evidence="6" id="KW-1185">Reference proteome</keyword>
<reference evidence="5" key="1">
    <citation type="submission" date="2016-10" db="EMBL/GenBank/DDBJ databases">
        <authorList>
            <person name="Wibberg D."/>
        </authorList>
    </citation>
    <scope>NUCLEOTIDE SEQUENCE [LARGE SCALE GENOMIC DNA]</scope>
</reference>
<accession>A0A1H8JZ33</accession>
<keyword evidence="1" id="KW-0175">Coiled coil</keyword>
<organism evidence="3 5">
    <name type="scientific">Rhizobium tibeticum</name>
    <dbReference type="NCBI Taxonomy" id="501024"/>
    <lineage>
        <taxon>Bacteria</taxon>
        <taxon>Pseudomonadati</taxon>
        <taxon>Pseudomonadota</taxon>
        <taxon>Alphaproteobacteria</taxon>
        <taxon>Hyphomicrobiales</taxon>
        <taxon>Rhizobiaceae</taxon>
        <taxon>Rhizobium/Agrobacterium group</taxon>
        <taxon>Rhizobium</taxon>
    </lineage>
</organism>
<sequence>MSIPVRLILIVSGAWFFWVMLPRFLVRVGMPVKMEALGQWGDSFGALNAAFSAAAVIGVLVTLRMQSKEISDQQRQIESQNERLERSEFDASFFQLFELSRQLREGATFEIPENSKRGGTGRAAFEAAHKHMQFLLGPSYTFPDMITDVETTIRDLYRDDVHRYAEYSFGPYFRILYTILRRISESRVLDGQTKIQYGNLVRSQLSTPEVALIAANALTEASNDFRKFVVEFRLLKYLPHDEYRGFLETVYPGEAFAARD</sequence>
<keyword evidence="2" id="KW-0812">Transmembrane</keyword>
<dbReference type="EMBL" id="FNXB01000010">
    <property type="protein sequence ID" value="SEH78506.1"/>
    <property type="molecule type" value="Genomic_DNA"/>
</dbReference>
<evidence type="ECO:0000313" key="6">
    <source>
        <dbReference type="Proteomes" id="UP000198939"/>
    </source>
</evidence>
<dbReference type="EMBL" id="FOCV01000008">
    <property type="protein sequence ID" value="SEN86009.1"/>
    <property type="molecule type" value="Genomic_DNA"/>
</dbReference>
<keyword evidence="2" id="KW-0472">Membrane</keyword>
<protein>
    <submittedName>
        <fullName evidence="4">Phage abortive infection protein</fullName>
    </submittedName>
</protein>
<evidence type="ECO:0000313" key="4">
    <source>
        <dbReference type="EMBL" id="SEN86009.1"/>
    </source>
</evidence>
<feature type="transmembrane region" description="Helical" evidence="2">
    <location>
        <begin position="7"/>
        <end position="26"/>
    </location>
</feature>
<proteinExistence type="predicted"/>
<dbReference type="Proteomes" id="UP000198939">
    <property type="component" value="Unassembled WGS sequence"/>
</dbReference>
<reference evidence="4 6" key="3">
    <citation type="submission" date="2016-10" db="EMBL/GenBank/DDBJ databases">
        <authorList>
            <person name="Varghese N."/>
            <person name="Submissions S."/>
        </authorList>
    </citation>
    <scope>NUCLEOTIDE SEQUENCE [LARGE SCALE GENOMIC DNA]</scope>
    <source>
        <strain evidence="4 6">CGMCC 1.7071</strain>
    </source>
</reference>
<dbReference type="Proteomes" id="UP000183063">
    <property type="component" value="Unassembled WGS sequence"/>
</dbReference>